<dbReference type="OrthoDB" id="6284779at2759"/>
<dbReference type="Gene3D" id="2.40.70.10">
    <property type="entry name" value="Acid Proteases"/>
    <property type="match status" value="1"/>
</dbReference>
<reference evidence="1 2" key="1">
    <citation type="submission" date="2018-11" db="EMBL/GenBank/DDBJ databases">
        <authorList>
            <consortium name="Pathogen Informatics"/>
        </authorList>
    </citation>
    <scope>NUCLEOTIDE SEQUENCE [LARGE SCALE GENOMIC DNA]</scope>
</reference>
<gene>
    <name evidence="1" type="ORF">DILT_LOCUS15091</name>
</gene>
<dbReference type="InterPro" id="IPR021109">
    <property type="entry name" value="Peptidase_aspartic_dom_sf"/>
</dbReference>
<dbReference type="EMBL" id="UYRU01077238">
    <property type="protein sequence ID" value="VDN27905.1"/>
    <property type="molecule type" value="Genomic_DNA"/>
</dbReference>
<organism evidence="1 2">
    <name type="scientific">Dibothriocephalus latus</name>
    <name type="common">Fish tapeworm</name>
    <name type="synonym">Diphyllobothrium latum</name>
    <dbReference type="NCBI Taxonomy" id="60516"/>
    <lineage>
        <taxon>Eukaryota</taxon>
        <taxon>Metazoa</taxon>
        <taxon>Spiralia</taxon>
        <taxon>Lophotrochozoa</taxon>
        <taxon>Platyhelminthes</taxon>
        <taxon>Cestoda</taxon>
        <taxon>Eucestoda</taxon>
        <taxon>Diphyllobothriidea</taxon>
        <taxon>Diphyllobothriidae</taxon>
        <taxon>Dibothriocephalus</taxon>
    </lineage>
</organism>
<proteinExistence type="predicted"/>
<accession>A0A3P7MEN1</accession>
<evidence type="ECO:0000313" key="2">
    <source>
        <dbReference type="Proteomes" id="UP000281553"/>
    </source>
</evidence>
<sequence length="164" mass="18358">MVSINGKPVLLQRDTASHITLISMRTWQTASVITSDKKAMNVSGRFLRLTGELECDVSFDGSQFKGKYYVTKRLNFNLLGLDQIEKLGLLDLPLNRICNSVQSTWPSPAKSNQPAAKQMSTLQEKLLSVSPQPSRGSGWKRTHAVPFQLNQRLISYNSTQTEKC</sequence>
<dbReference type="SUPFAM" id="SSF50630">
    <property type="entry name" value="Acid proteases"/>
    <property type="match status" value="1"/>
</dbReference>
<name>A0A3P7MEN1_DIBLA</name>
<protein>
    <submittedName>
        <fullName evidence="1">Uncharacterized protein</fullName>
    </submittedName>
</protein>
<dbReference type="AlphaFoldDB" id="A0A3P7MEN1"/>
<dbReference type="Proteomes" id="UP000281553">
    <property type="component" value="Unassembled WGS sequence"/>
</dbReference>
<evidence type="ECO:0000313" key="1">
    <source>
        <dbReference type="EMBL" id="VDN27905.1"/>
    </source>
</evidence>
<keyword evidence="2" id="KW-1185">Reference proteome</keyword>